<evidence type="ECO:0000313" key="1">
    <source>
        <dbReference type="EMBL" id="KAJ0972184.1"/>
    </source>
</evidence>
<proteinExistence type="predicted"/>
<gene>
    <name evidence="1" type="ORF">J5N97_020143</name>
</gene>
<keyword evidence="2" id="KW-1185">Reference proteome</keyword>
<reference evidence="1" key="1">
    <citation type="submission" date="2021-03" db="EMBL/GenBank/DDBJ databases">
        <authorList>
            <person name="Li Z."/>
            <person name="Yang C."/>
        </authorList>
    </citation>
    <scope>NUCLEOTIDE SEQUENCE</scope>
    <source>
        <strain evidence="1">Dzin_1.0</strain>
        <tissue evidence="1">Leaf</tissue>
    </source>
</reference>
<dbReference type="Pfam" id="PF07279">
    <property type="entry name" value="DUF1442"/>
    <property type="match status" value="1"/>
</dbReference>
<dbReference type="Proteomes" id="UP001085076">
    <property type="component" value="Miscellaneous, Linkage group lg05"/>
</dbReference>
<name>A0A9D5HD56_9LILI</name>
<evidence type="ECO:0000313" key="2">
    <source>
        <dbReference type="Proteomes" id="UP001085076"/>
    </source>
</evidence>
<dbReference type="PANTHER" id="PTHR33593:SF16">
    <property type="entry name" value="OS08G0110600 PROTEIN"/>
    <property type="match status" value="1"/>
</dbReference>
<reference evidence="1" key="2">
    <citation type="journal article" date="2022" name="Hortic Res">
        <title>The genome of Dioscorea zingiberensis sheds light on the biosynthesis, origin and evolution of the medicinally important diosgenin saponins.</title>
        <authorList>
            <person name="Li Y."/>
            <person name="Tan C."/>
            <person name="Li Z."/>
            <person name="Guo J."/>
            <person name="Li S."/>
            <person name="Chen X."/>
            <person name="Wang C."/>
            <person name="Dai X."/>
            <person name="Yang H."/>
            <person name="Song W."/>
            <person name="Hou L."/>
            <person name="Xu J."/>
            <person name="Tong Z."/>
            <person name="Xu A."/>
            <person name="Yuan X."/>
            <person name="Wang W."/>
            <person name="Yang Q."/>
            <person name="Chen L."/>
            <person name="Sun Z."/>
            <person name="Wang K."/>
            <person name="Pan B."/>
            <person name="Chen J."/>
            <person name="Bao Y."/>
            <person name="Liu F."/>
            <person name="Qi X."/>
            <person name="Gang D.R."/>
            <person name="Wen J."/>
            <person name="Li J."/>
        </authorList>
    </citation>
    <scope>NUCLEOTIDE SEQUENCE</scope>
    <source>
        <strain evidence="1">Dzin_1.0</strain>
    </source>
</reference>
<accession>A0A9D5HD56</accession>
<dbReference type="PANTHER" id="PTHR33593">
    <property type="entry name" value="DUF1442 FAMILY PROTEIN"/>
    <property type="match status" value="1"/>
</dbReference>
<dbReference type="AlphaFoldDB" id="A0A9D5HD56"/>
<dbReference type="EMBL" id="JAGGNH010000005">
    <property type="protein sequence ID" value="KAJ0972184.1"/>
    <property type="molecule type" value="Genomic_DNA"/>
</dbReference>
<dbReference type="InterPro" id="IPR029063">
    <property type="entry name" value="SAM-dependent_MTases_sf"/>
</dbReference>
<dbReference type="OrthoDB" id="774871at2759"/>
<dbReference type="Gene3D" id="3.40.50.150">
    <property type="entry name" value="Vaccinia Virus protein VP39"/>
    <property type="match status" value="1"/>
</dbReference>
<sequence length="321" mass="35028">MVWSPLHAMQAYMHTLQLCKDNCKNSVILEPKSMEFISALAAGNQAKLMVDISSVGISPLTLALAVAAKQTGGLLLCIRSHLQTLQETKTHLENFHLCDVVELKLGNPSEVVKQYENIDFAVVDSRVVEGCSVSLFFALDASMNPDGSSVVVVNNIVGSHGGRGHHGRSYAQVVRGLRRRGVESVILPIGDGMEVIRTGKQLGDEHQEDEAVDEDVQMRVDHTGAEDVLVGGAEDAQMGSALDIAEDGQMGGNEDVQIGWSYEAGPHSAFDTRYSRLKNIDCDNNRDTKESDSDNISNEFSAEECFAFDDEEFLEAKKNKK</sequence>
<dbReference type="InterPro" id="IPR009902">
    <property type="entry name" value="DUF1442"/>
</dbReference>
<organism evidence="1 2">
    <name type="scientific">Dioscorea zingiberensis</name>
    <dbReference type="NCBI Taxonomy" id="325984"/>
    <lineage>
        <taxon>Eukaryota</taxon>
        <taxon>Viridiplantae</taxon>
        <taxon>Streptophyta</taxon>
        <taxon>Embryophyta</taxon>
        <taxon>Tracheophyta</taxon>
        <taxon>Spermatophyta</taxon>
        <taxon>Magnoliopsida</taxon>
        <taxon>Liliopsida</taxon>
        <taxon>Dioscoreales</taxon>
        <taxon>Dioscoreaceae</taxon>
        <taxon>Dioscorea</taxon>
    </lineage>
</organism>
<comment type="caution">
    <text evidence="1">The sequence shown here is derived from an EMBL/GenBank/DDBJ whole genome shotgun (WGS) entry which is preliminary data.</text>
</comment>
<protein>
    <submittedName>
        <fullName evidence="1">Uncharacterized protein</fullName>
    </submittedName>
</protein>